<organism evidence="2">
    <name type="scientific">Vitrella brassicaformis</name>
    <dbReference type="NCBI Taxonomy" id="1169539"/>
    <lineage>
        <taxon>Eukaryota</taxon>
        <taxon>Sar</taxon>
        <taxon>Alveolata</taxon>
        <taxon>Colpodellida</taxon>
        <taxon>Vitrellaceae</taxon>
        <taxon>Vitrella</taxon>
    </lineage>
</organism>
<dbReference type="EMBL" id="HBGB01012840">
    <property type="protein sequence ID" value="CAD9052338.1"/>
    <property type="molecule type" value="Transcribed_RNA"/>
</dbReference>
<dbReference type="InterPro" id="IPR011032">
    <property type="entry name" value="GroES-like_sf"/>
</dbReference>
<dbReference type="InterPro" id="IPR037124">
    <property type="entry name" value="Chaperonin_GroES_sf"/>
</dbReference>
<evidence type="ECO:0000313" key="2">
    <source>
        <dbReference type="EMBL" id="CAD9052338.1"/>
    </source>
</evidence>
<evidence type="ECO:0008006" key="3">
    <source>
        <dbReference type="Google" id="ProtNLM"/>
    </source>
</evidence>
<accession>A0A7S1NZG2</accession>
<gene>
    <name evidence="2" type="ORF">VBRA1451_LOCUS7400</name>
</gene>
<evidence type="ECO:0000256" key="1">
    <source>
        <dbReference type="ARBA" id="ARBA00023186"/>
    </source>
</evidence>
<dbReference type="CDD" id="cd00320">
    <property type="entry name" value="cpn10"/>
    <property type="match status" value="1"/>
</dbReference>
<dbReference type="GO" id="GO:0005524">
    <property type="term" value="F:ATP binding"/>
    <property type="evidence" value="ECO:0007669"/>
    <property type="project" value="InterPro"/>
</dbReference>
<reference evidence="2" key="1">
    <citation type="submission" date="2021-01" db="EMBL/GenBank/DDBJ databases">
        <authorList>
            <person name="Corre E."/>
            <person name="Pelletier E."/>
            <person name="Niang G."/>
            <person name="Scheremetjew M."/>
            <person name="Finn R."/>
            <person name="Kale V."/>
            <person name="Holt S."/>
            <person name="Cochrane G."/>
            <person name="Meng A."/>
            <person name="Brown T."/>
            <person name="Cohen L."/>
        </authorList>
    </citation>
    <scope>NUCLEOTIDE SEQUENCE</scope>
    <source>
        <strain evidence="2">CCMP3346</strain>
    </source>
</reference>
<protein>
    <recommendedName>
        <fullName evidence="3">10 kDa chaperonin</fullName>
    </recommendedName>
</protein>
<name>A0A7S1NZG2_9ALVE</name>
<dbReference type="Gene3D" id="2.30.33.40">
    <property type="entry name" value="GroES chaperonin"/>
    <property type="match status" value="1"/>
</dbReference>
<dbReference type="SMART" id="SM00883">
    <property type="entry name" value="Cpn10"/>
    <property type="match status" value="1"/>
</dbReference>
<keyword evidence="1" id="KW-0143">Chaperone</keyword>
<dbReference type="InterPro" id="IPR020818">
    <property type="entry name" value="Chaperonin_GroES"/>
</dbReference>
<dbReference type="Pfam" id="PF00166">
    <property type="entry name" value="Cpn10"/>
    <property type="match status" value="1"/>
</dbReference>
<proteinExistence type="predicted"/>
<dbReference type="AlphaFoldDB" id="A0A7S1NZG2"/>
<sequence>MMIPLLSVVEAAFLTAHWTPRLGVRDLRGTVAHLVESDGLGSTQSLLPVQDYILIRRDENMEMSRGGVLLPKEMQKYKSPVTGTVIATPAAAGTSTADCIAPQDRVLITAYGDRLGRKVIYNRFPHVLVKTRDILAVIDRG</sequence>
<dbReference type="GO" id="GO:0044183">
    <property type="term" value="F:protein folding chaperone"/>
    <property type="evidence" value="ECO:0007669"/>
    <property type="project" value="InterPro"/>
</dbReference>
<dbReference type="SUPFAM" id="SSF50129">
    <property type="entry name" value="GroES-like"/>
    <property type="match status" value="1"/>
</dbReference>